<dbReference type="InterPro" id="IPR050696">
    <property type="entry name" value="FtsA/MreB"/>
</dbReference>
<evidence type="ECO:0000256" key="5">
    <source>
        <dbReference type="HAMAP-Rule" id="MF_02033"/>
    </source>
</evidence>
<evidence type="ECO:0000256" key="2">
    <source>
        <dbReference type="ARBA" id="ARBA00022618"/>
    </source>
</evidence>
<dbReference type="InterPro" id="IPR003494">
    <property type="entry name" value="SHS2_FtsA"/>
</dbReference>
<sequence length="405" mass="43846">MSRRTKIHVGLEIGTSKTCIVVGEVKPDSAVKILGIGVTKSAGVRKGELSDFPQARACLKDALAKAEDASDVEIGSVFLSVTGSHLQGVNNRGTFRLPDNQQTILPEHLEEACSIARDVPYPQDNVCLHTIIRKYLVDGLEQSASPVGLFAKTVEADFHIVHGIRNRIQNSIKLVRECPLEVDDIVFAPIATAQMALDREQRLRGALLIDIGGGTTDYALYLDGSIAASGCIPVGGDHVTNDIHLVTGLPFSKAEKLKILEGNASRDPSLSVGIAKLTDENGFADVEVKRATLNEVIRQRLEETLRLVKDRLPRGSVEAIGAGVFLTGGTSLMNGFSELAFDVFGRDIYRPENTGTTDSDHPSFKDPQYATAIGLIRYAQILETENTKPPGCMGKLLSLFWPFGR</sequence>
<dbReference type="InterPro" id="IPR020823">
    <property type="entry name" value="Cell_div_FtsA"/>
</dbReference>
<dbReference type="EMBL" id="JBHUIT010000031">
    <property type="protein sequence ID" value="MFD2257660.1"/>
    <property type="molecule type" value="Genomic_DNA"/>
</dbReference>
<keyword evidence="4 5" id="KW-0131">Cell cycle</keyword>
<accession>A0ABW5DAN3</accession>
<dbReference type="InterPro" id="IPR043129">
    <property type="entry name" value="ATPase_NBD"/>
</dbReference>
<keyword evidence="1 5" id="KW-1003">Cell membrane</keyword>
<gene>
    <name evidence="5 8" type="primary">ftsA</name>
    <name evidence="8" type="ORF">ACFSSA_13335</name>
</gene>
<dbReference type="Proteomes" id="UP001597375">
    <property type="component" value="Unassembled WGS sequence"/>
</dbReference>
<evidence type="ECO:0000313" key="8">
    <source>
        <dbReference type="EMBL" id="MFD2257660.1"/>
    </source>
</evidence>
<feature type="domain" description="SHS2" evidence="7">
    <location>
        <begin position="8"/>
        <end position="196"/>
    </location>
</feature>
<keyword evidence="2 5" id="KW-0132">Cell division</keyword>
<dbReference type="PIRSF" id="PIRSF003101">
    <property type="entry name" value="FtsA"/>
    <property type="match status" value="1"/>
</dbReference>
<organism evidence="8 9">
    <name type="scientific">Luteolibacter algae</name>
    <dbReference type="NCBI Taxonomy" id="454151"/>
    <lineage>
        <taxon>Bacteria</taxon>
        <taxon>Pseudomonadati</taxon>
        <taxon>Verrucomicrobiota</taxon>
        <taxon>Verrucomicrobiia</taxon>
        <taxon>Verrucomicrobiales</taxon>
        <taxon>Verrucomicrobiaceae</taxon>
        <taxon>Luteolibacter</taxon>
    </lineage>
</organism>
<dbReference type="SUPFAM" id="SSF53067">
    <property type="entry name" value="Actin-like ATPase domain"/>
    <property type="match status" value="2"/>
</dbReference>
<reference evidence="9" key="1">
    <citation type="journal article" date="2019" name="Int. J. Syst. Evol. Microbiol.">
        <title>The Global Catalogue of Microorganisms (GCM) 10K type strain sequencing project: providing services to taxonomists for standard genome sequencing and annotation.</title>
        <authorList>
            <consortium name="The Broad Institute Genomics Platform"/>
            <consortium name="The Broad Institute Genome Sequencing Center for Infectious Disease"/>
            <person name="Wu L."/>
            <person name="Ma J."/>
        </authorList>
    </citation>
    <scope>NUCLEOTIDE SEQUENCE [LARGE SCALE GENOMIC DNA]</scope>
    <source>
        <strain evidence="9">CGMCC 4.7106</strain>
    </source>
</reference>
<dbReference type="Pfam" id="PF02491">
    <property type="entry name" value="SHS2_FTSA"/>
    <property type="match status" value="1"/>
</dbReference>
<comment type="similarity">
    <text evidence="5 6">Belongs to the FtsA/MreB family.</text>
</comment>
<dbReference type="NCBIfam" id="TIGR01174">
    <property type="entry name" value="ftsA"/>
    <property type="match status" value="1"/>
</dbReference>
<dbReference type="PANTHER" id="PTHR32432:SF4">
    <property type="entry name" value="CELL DIVISION PROTEIN FTSA"/>
    <property type="match status" value="1"/>
</dbReference>
<evidence type="ECO:0000259" key="7">
    <source>
        <dbReference type="SMART" id="SM00842"/>
    </source>
</evidence>
<dbReference type="RefSeq" id="WP_386820992.1">
    <property type="nucleotide sequence ID" value="NZ_JBHUIT010000031.1"/>
</dbReference>
<name>A0ABW5DAN3_9BACT</name>
<keyword evidence="9" id="KW-1185">Reference proteome</keyword>
<keyword evidence="3 5" id="KW-0472">Membrane</keyword>
<dbReference type="HAMAP" id="MF_02033">
    <property type="entry name" value="FtsA"/>
    <property type="match status" value="1"/>
</dbReference>
<dbReference type="SMART" id="SM00842">
    <property type="entry name" value="FtsA"/>
    <property type="match status" value="1"/>
</dbReference>
<dbReference type="CDD" id="cd24048">
    <property type="entry name" value="ASKHA_NBD_FtsA"/>
    <property type="match status" value="1"/>
</dbReference>
<evidence type="ECO:0000313" key="9">
    <source>
        <dbReference type="Proteomes" id="UP001597375"/>
    </source>
</evidence>
<evidence type="ECO:0000256" key="6">
    <source>
        <dbReference type="PIRNR" id="PIRNR003101"/>
    </source>
</evidence>
<evidence type="ECO:0000256" key="1">
    <source>
        <dbReference type="ARBA" id="ARBA00022475"/>
    </source>
</evidence>
<dbReference type="PANTHER" id="PTHR32432">
    <property type="entry name" value="CELL DIVISION PROTEIN FTSA-RELATED"/>
    <property type="match status" value="1"/>
</dbReference>
<dbReference type="Pfam" id="PF14450">
    <property type="entry name" value="FtsA"/>
    <property type="match status" value="1"/>
</dbReference>
<comment type="subunit">
    <text evidence="5">Self-interacts. Interacts with FtsZ.</text>
</comment>
<evidence type="ECO:0000256" key="4">
    <source>
        <dbReference type="ARBA" id="ARBA00023306"/>
    </source>
</evidence>
<protein>
    <recommendedName>
        <fullName evidence="5 6">Cell division protein FtsA</fullName>
    </recommendedName>
</protein>
<dbReference type="Gene3D" id="3.30.420.40">
    <property type="match status" value="2"/>
</dbReference>
<comment type="subcellular location">
    <subcellularLocation>
        <location evidence="5">Cell membrane</location>
        <topology evidence="5">Peripheral membrane protein</topology>
        <orientation evidence="5">Cytoplasmic side</orientation>
    </subcellularLocation>
    <text evidence="5">Localizes to the Z ring in an FtsZ-dependent manner. Targeted to the membrane through a conserved C-terminal amphipathic helix.</text>
</comment>
<comment type="function">
    <text evidence="5 6">Cell division protein that is involved in the assembly of the Z ring. May serve as a membrane anchor for the Z ring.</text>
</comment>
<comment type="caution">
    <text evidence="8">The sequence shown here is derived from an EMBL/GenBank/DDBJ whole genome shotgun (WGS) entry which is preliminary data.</text>
</comment>
<evidence type="ECO:0000256" key="3">
    <source>
        <dbReference type="ARBA" id="ARBA00023136"/>
    </source>
</evidence>
<dbReference type="GO" id="GO:0051301">
    <property type="term" value="P:cell division"/>
    <property type="evidence" value="ECO:0007669"/>
    <property type="project" value="UniProtKB-KW"/>
</dbReference>
<proteinExistence type="inferred from homology"/>